<protein>
    <submittedName>
        <fullName evidence="1">Uncharacterized protein</fullName>
    </submittedName>
</protein>
<accession>A0ABQ8IZQ4</accession>
<evidence type="ECO:0000313" key="2">
    <source>
        <dbReference type="Proteomes" id="UP000887458"/>
    </source>
</evidence>
<reference evidence="1 2" key="1">
    <citation type="journal article" date="2018" name="J. Allergy Clin. Immunol.">
        <title>High-quality assembly of Dermatophagoides pteronyssinus genome and transcriptome reveals a wide range of novel allergens.</title>
        <authorList>
            <person name="Liu X.Y."/>
            <person name="Yang K.Y."/>
            <person name="Wang M.Q."/>
            <person name="Kwok J.S."/>
            <person name="Zeng X."/>
            <person name="Yang Z."/>
            <person name="Xiao X.J."/>
            <person name="Lau C.P."/>
            <person name="Li Y."/>
            <person name="Huang Z.M."/>
            <person name="Ba J.G."/>
            <person name="Yim A.K."/>
            <person name="Ouyang C.Y."/>
            <person name="Ngai S.M."/>
            <person name="Chan T.F."/>
            <person name="Leung E.L."/>
            <person name="Liu L."/>
            <person name="Liu Z.G."/>
            <person name="Tsui S.K."/>
        </authorList>
    </citation>
    <scope>NUCLEOTIDE SEQUENCE [LARGE SCALE GENOMIC DNA]</scope>
    <source>
        <strain evidence="1">Derp</strain>
    </source>
</reference>
<keyword evidence="2" id="KW-1185">Reference proteome</keyword>
<name>A0ABQ8IZQ4_DERPT</name>
<comment type="caution">
    <text evidence="1">The sequence shown here is derived from an EMBL/GenBank/DDBJ whole genome shotgun (WGS) entry which is preliminary data.</text>
</comment>
<dbReference type="Proteomes" id="UP000887458">
    <property type="component" value="Unassembled WGS sequence"/>
</dbReference>
<proteinExistence type="predicted"/>
<sequence length="78" mass="8987">MFDNDFLSKYSPDRRKTLMINRLLMAGLGLLINDKRRKIVDALTPPLPLTLMPELLILVLFVLEEINDKSSDDVDIEE</sequence>
<organism evidence="1 2">
    <name type="scientific">Dermatophagoides pteronyssinus</name>
    <name type="common">European house dust mite</name>
    <dbReference type="NCBI Taxonomy" id="6956"/>
    <lineage>
        <taxon>Eukaryota</taxon>
        <taxon>Metazoa</taxon>
        <taxon>Ecdysozoa</taxon>
        <taxon>Arthropoda</taxon>
        <taxon>Chelicerata</taxon>
        <taxon>Arachnida</taxon>
        <taxon>Acari</taxon>
        <taxon>Acariformes</taxon>
        <taxon>Sarcoptiformes</taxon>
        <taxon>Astigmata</taxon>
        <taxon>Psoroptidia</taxon>
        <taxon>Analgoidea</taxon>
        <taxon>Pyroglyphidae</taxon>
        <taxon>Dermatophagoidinae</taxon>
        <taxon>Dermatophagoides</taxon>
    </lineage>
</organism>
<dbReference type="EMBL" id="NJHN03000095">
    <property type="protein sequence ID" value="KAH9415750.1"/>
    <property type="molecule type" value="Genomic_DNA"/>
</dbReference>
<evidence type="ECO:0000313" key="1">
    <source>
        <dbReference type="EMBL" id="KAH9415750.1"/>
    </source>
</evidence>
<reference evidence="1 2" key="2">
    <citation type="journal article" date="2022" name="Mol. Biol. Evol.">
        <title>Comparative Genomics Reveals Insights into the Divergent Evolution of Astigmatic Mites and Household Pest Adaptations.</title>
        <authorList>
            <person name="Xiong Q."/>
            <person name="Wan A.T."/>
            <person name="Liu X."/>
            <person name="Fung C.S."/>
            <person name="Xiao X."/>
            <person name="Malainual N."/>
            <person name="Hou J."/>
            <person name="Wang L."/>
            <person name="Wang M."/>
            <person name="Yang K.Y."/>
            <person name="Cui Y."/>
            <person name="Leung E.L."/>
            <person name="Nong W."/>
            <person name="Shin S.K."/>
            <person name="Au S.W."/>
            <person name="Jeong K.Y."/>
            <person name="Chew F.T."/>
            <person name="Hui J.H."/>
            <person name="Leung T.F."/>
            <person name="Tungtrongchitr A."/>
            <person name="Zhong N."/>
            <person name="Liu Z."/>
            <person name="Tsui S.K."/>
        </authorList>
    </citation>
    <scope>NUCLEOTIDE SEQUENCE [LARGE SCALE GENOMIC DNA]</scope>
    <source>
        <strain evidence="1">Derp</strain>
    </source>
</reference>
<gene>
    <name evidence="1" type="ORF">DERP_000241</name>
</gene>